<keyword evidence="3" id="KW-1185">Reference proteome</keyword>
<feature type="region of interest" description="Disordered" evidence="1">
    <location>
        <begin position="197"/>
        <end position="229"/>
    </location>
</feature>
<dbReference type="Proteomes" id="UP000245962">
    <property type="component" value="Unassembled WGS sequence"/>
</dbReference>
<gene>
    <name evidence="2" type="ORF">DDV96_02975</name>
</gene>
<dbReference type="OrthoDB" id="283514at2"/>
<reference evidence="2 3" key="1">
    <citation type="submission" date="2018-04" db="EMBL/GenBank/DDBJ databases">
        <title>Marixanthomonas spongiae HN-E44 sp. nov., isolated from a marine sponge.</title>
        <authorList>
            <person name="Luo L."/>
            <person name="Zhuang L."/>
        </authorList>
    </citation>
    <scope>NUCLEOTIDE SEQUENCE [LARGE SCALE GENOMIC DNA]</scope>
    <source>
        <strain evidence="2 3">HN-E44</strain>
    </source>
</reference>
<dbReference type="AlphaFoldDB" id="A0A2U0I563"/>
<accession>A0A2U0I563</accession>
<sequence>MKKEPTALSTASVPTISQLEKEYHQFIVAHDHPCIMAQSVFKMGAVELHSYNSFGTKKTARNLVADIQAYVDGYDWESNDFVTFLAVFPTAHFTSETAFEKQLWEQLQHIHESDTKAWDETVSNNPEDDTFSFSIAGKAFYIVGMHPNSSRIARQTPYVTLAFNLHWQFEKLRKMGSYDTVKQRIRERDKALQGSINPMLEDFGSSSEARQYSGRKTEKEWKCPFHHTS</sequence>
<dbReference type="RefSeq" id="WP_116693266.1">
    <property type="nucleotide sequence ID" value="NZ_QEHR01000002.1"/>
</dbReference>
<dbReference type="PANTHER" id="PTHR40045">
    <property type="entry name" value="YCGG FAMILY PROTEIN"/>
    <property type="match status" value="1"/>
</dbReference>
<evidence type="ECO:0000313" key="2">
    <source>
        <dbReference type="EMBL" id="PVW16248.1"/>
    </source>
</evidence>
<organism evidence="2 3">
    <name type="scientific">Marixanthomonas spongiae</name>
    <dbReference type="NCBI Taxonomy" id="2174845"/>
    <lineage>
        <taxon>Bacteria</taxon>
        <taxon>Pseudomonadati</taxon>
        <taxon>Bacteroidota</taxon>
        <taxon>Flavobacteriia</taxon>
        <taxon>Flavobacteriales</taxon>
        <taxon>Flavobacteriaceae</taxon>
        <taxon>Marixanthomonas</taxon>
    </lineage>
</organism>
<dbReference type="NCBIfam" id="NF041366">
    <property type="entry name" value="GntA_guanitoxin"/>
    <property type="match status" value="1"/>
</dbReference>
<name>A0A2U0I563_9FLAO</name>
<evidence type="ECO:0000313" key="3">
    <source>
        <dbReference type="Proteomes" id="UP000245962"/>
    </source>
</evidence>
<dbReference type="PANTHER" id="PTHR40045:SF1">
    <property type="entry name" value="YQCI_YCGG FAMILY PROTEIN"/>
    <property type="match status" value="1"/>
</dbReference>
<proteinExistence type="predicted"/>
<dbReference type="Pfam" id="PF08892">
    <property type="entry name" value="YqcI_YcgG"/>
    <property type="match status" value="1"/>
</dbReference>
<comment type="caution">
    <text evidence="2">The sequence shown here is derived from an EMBL/GenBank/DDBJ whole genome shotgun (WGS) entry which is preliminary data.</text>
</comment>
<dbReference type="EMBL" id="QEHR01000002">
    <property type="protein sequence ID" value="PVW16248.1"/>
    <property type="molecule type" value="Genomic_DNA"/>
</dbReference>
<protein>
    <submittedName>
        <fullName evidence="2">YqcI/YcgG family protein</fullName>
    </submittedName>
</protein>
<evidence type="ECO:0000256" key="1">
    <source>
        <dbReference type="SAM" id="MobiDB-lite"/>
    </source>
</evidence>
<dbReference type="InterPro" id="IPR014988">
    <property type="entry name" value="Uncharacterised_YqcI/YcgG"/>
</dbReference>